<dbReference type="Pfam" id="PF14555">
    <property type="entry name" value="UBA_4"/>
    <property type="match status" value="1"/>
</dbReference>
<dbReference type="EMBL" id="CAJNOL010000077">
    <property type="protein sequence ID" value="CAF0822316.1"/>
    <property type="molecule type" value="Genomic_DNA"/>
</dbReference>
<evidence type="ECO:0000256" key="1">
    <source>
        <dbReference type="ARBA" id="ARBA00022786"/>
    </source>
</evidence>
<feature type="region of interest" description="Disordered" evidence="4">
    <location>
        <begin position="53"/>
        <end position="82"/>
    </location>
</feature>
<evidence type="ECO:0000259" key="5">
    <source>
        <dbReference type="PROSITE" id="PS51229"/>
    </source>
</evidence>
<dbReference type="InterPro" id="IPR011992">
    <property type="entry name" value="EF-hand-dom_pair"/>
</dbReference>
<dbReference type="Gene3D" id="1.10.238.10">
    <property type="entry name" value="EF-hand"/>
    <property type="match status" value="1"/>
</dbReference>
<keyword evidence="7" id="KW-1185">Reference proteome</keyword>
<protein>
    <recommendedName>
        <fullName evidence="2">Defective in cullin neddylation protein</fullName>
    </recommendedName>
</protein>
<dbReference type="GO" id="GO:0031624">
    <property type="term" value="F:ubiquitin conjugating enzyme binding"/>
    <property type="evidence" value="ECO:0007669"/>
    <property type="project" value="TreeGrafter"/>
</dbReference>
<dbReference type="GO" id="GO:0000151">
    <property type="term" value="C:ubiquitin ligase complex"/>
    <property type="evidence" value="ECO:0007669"/>
    <property type="project" value="TreeGrafter"/>
</dbReference>
<dbReference type="GO" id="GO:2000436">
    <property type="term" value="P:positive regulation of protein neddylation"/>
    <property type="evidence" value="ECO:0007669"/>
    <property type="project" value="UniProtKB-ARBA"/>
</dbReference>
<accession>A0A813U7N7</accession>
<dbReference type="InterPro" id="IPR009060">
    <property type="entry name" value="UBA-like_sf"/>
</dbReference>
<dbReference type="GO" id="GO:0032182">
    <property type="term" value="F:ubiquitin-like protein binding"/>
    <property type="evidence" value="ECO:0007669"/>
    <property type="project" value="TreeGrafter"/>
</dbReference>
<dbReference type="GO" id="GO:0005886">
    <property type="term" value="C:plasma membrane"/>
    <property type="evidence" value="ECO:0007669"/>
    <property type="project" value="UniProtKB-ARBA"/>
</dbReference>
<dbReference type="InterPro" id="IPR005176">
    <property type="entry name" value="PONY_dom"/>
</dbReference>
<dbReference type="InterPro" id="IPR042460">
    <property type="entry name" value="DCN1-like_PONY"/>
</dbReference>
<dbReference type="PANTHER" id="PTHR12281:SF31">
    <property type="entry name" value="DCN1-LIKE PROTEIN 3"/>
    <property type="match status" value="1"/>
</dbReference>
<proteinExistence type="predicted"/>
<evidence type="ECO:0000256" key="3">
    <source>
        <dbReference type="SAM" id="Coils"/>
    </source>
</evidence>
<name>A0A813U7N7_9BILA</name>
<dbReference type="SUPFAM" id="SSF47473">
    <property type="entry name" value="EF-hand"/>
    <property type="match status" value="1"/>
</dbReference>
<feature type="domain" description="DCUN1" evidence="5">
    <location>
        <begin position="85"/>
        <end position="284"/>
    </location>
</feature>
<dbReference type="AlphaFoldDB" id="A0A813U7N7"/>
<dbReference type="FunFam" id="1.10.238.200:FF:000003">
    <property type="entry name" value="DCN1-like protein 3"/>
    <property type="match status" value="1"/>
</dbReference>
<dbReference type="Gene3D" id="1.10.8.10">
    <property type="entry name" value="DNA helicase RuvA subunit, C-terminal domain"/>
    <property type="match status" value="1"/>
</dbReference>
<dbReference type="PROSITE" id="PS51229">
    <property type="entry name" value="DCUN1"/>
    <property type="match status" value="1"/>
</dbReference>
<dbReference type="Pfam" id="PF03556">
    <property type="entry name" value="Cullin_binding"/>
    <property type="match status" value="1"/>
</dbReference>
<dbReference type="GO" id="GO:0097602">
    <property type="term" value="F:cullin family protein binding"/>
    <property type="evidence" value="ECO:0007669"/>
    <property type="project" value="TreeGrafter"/>
</dbReference>
<evidence type="ECO:0000256" key="4">
    <source>
        <dbReference type="SAM" id="MobiDB-lite"/>
    </source>
</evidence>
<reference evidence="6" key="1">
    <citation type="submission" date="2021-02" db="EMBL/GenBank/DDBJ databases">
        <authorList>
            <person name="Nowell W R."/>
        </authorList>
    </citation>
    <scope>NUCLEOTIDE SEQUENCE</scope>
</reference>
<dbReference type="Proteomes" id="UP000663870">
    <property type="component" value="Unassembled WGS sequence"/>
</dbReference>
<feature type="coiled-coil region" evidence="3">
    <location>
        <begin position="152"/>
        <end position="183"/>
    </location>
</feature>
<dbReference type="SUPFAM" id="SSF46934">
    <property type="entry name" value="UBA-like"/>
    <property type="match status" value="1"/>
</dbReference>
<dbReference type="PANTHER" id="PTHR12281">
    <property type="entry name" value="RP42 RELATED"/>
    <property type="match status" value="1"/>
</dbReference>
<keyword evidence="3" id="KW-0175">Coiled coil</keyword>
<evidence type="ECO:0000313" key="6">
    <source>
        <dbReference type="EMBL" id="CAF0822316.1"/>
    </source>
</evidence>
<dbReference type="InterPro" id="IPR014764">
    <property type="entry name" value="DCN-prot"/>
</dbReference>
<sequence length="295" mass="34430">MSSRNKISDREKNERIRQLREVMGVTEQQARQALQSNDWVVERAVAAFCEESSSYPSSSSSSHHASYHSQSSSSSSSSSLSSSKFDRKKVEQLWTNYADPNDTNKMNLEQLLRFINDLQFNPSKRETLILCWKMNTSKQGELQRNEFLHGCQDLQCDTLDKLRERIKELNKEVETDNEKFKQLYIYTFNFARSSTSMKNLDIQPAMAYWKMLFSGNPTNQQCHRFKLLDLWIKFLEERSSQRSITKDTWDLLLDFSTTIKPDFSNYDHDGAWPTLIDDFVEYVKTSQNQLSSVNA</sequence>
<dbReference type="Gene3D" id="1.10.238.200">
    <property type="entry name" value="Cullin, PONY binding domain"/>
    <property type="match status" value="1"/>
</dbReference>
<comment type="function">
    <text evidence="2">Neddylation of cullins play an essential role in the regulation of SCF-type complexes activity.</text>
</comment>
<comment type="caution">
    <text evidence="6">The sequence shown here is derived from an EMBL/GenBank/DDBJ whole genome shotgun (WGS) entry which is preliminary data.</text>
</comment>
<keyword evidence="1" id="KW-0833">Ubl conjugation pathway</keyword>
<organism evidence="6 7">
    <name type="scientific">Rotaria sordida</name>
    <dbReference type="NCBI Taxonomy" id="392033"/>
    <lineage>
        <taxon>Eukaryota</taxon>
        <taxon>Metazoa</taxon>
        <taxon>Spiralia</taxon>
        <taxon>Gnathifera</taxon>
        <taxon>Rotifera</taxon>
        <taxon>Eurotatoria</taxon>
        <taxon>Bdelloidea</taxon>
        <taxon>Philodinida</taxon>
        <taxon>Philodinidae</taxon>
        <taxon>Rotaria</taxon>
    </lineage>
</organism>
<evidence type="ECO:0000256" key="2">
    <source>
        <dbReference type="RuleBase" id="RU410713"/>
    </source>
</evidence>
<dbReference type="GO" id="GO:0045116">
    <property type="term" value="P:protein neddylation"/>
    <property type="evidence" value="ECO:0007669"/>
    <property type="project" value="TreeGrafter"/>
</dbReference>
<gene>
    <name evidence="6" type="ORF">JXQ802_LOCUS5265</name>
</gene>
<evidence type="ECO:0000313" key="7">
    <source>
        <dbReference type="Proteomes" id="UP000663870"/>
    </source>
</evidence>